<dbReference type="AlphaFoldDB" id="A0A2D3UUP7"/>
<dbReference type="GeneID" id="35599942"/>
<gene>
    <name evidence="1" type="ORF">RCC_04773</name>
</gene>
<protein>
    <submittedName>
        <fullName evidence="1">Uncharacterized protein</fullName>
    </submittedName>
</protein>
<dbReference type="EMBL" id="FJUY01000006">
    <property type="protein sequence ID" value="CZT18928.1"/>
    <property type="molecule type" value="Genomic_DNA"/>
</dbReference>
<reference evidence="1 2" key="1">
    <citation type="submission" date="2016-03" db="EMBL/GenBank/DDBJ databases">
        <authorList>
            <person name="Ploux O."/>
        </authorList>
    </citation>
    <scope>NUCLEOTIDE SEQUENCE [LARGE SCALE GENOMIC DNA]</scope>
    <source>
        <strain evidence="1 2">URUG2</strain>
    </source>
</reference>
<keyword evidence="2" id="KW-1185">Reference proteome</keyword>
<dbReference type="RefSeq" id="XP_023625818.1">
    <property type="nucleotide sequence ID" value="XM_023770050.1"/>
</dbReference>
<proteinExistence type="predicted"/>
<sequence length="102" mass="11197">MSVGETAGTIAPYMSSCCGSTTAFPVLSSQLYEWKRAKLFVYPHAGNPDDFGECLLLSMSMDDDWQMHPAEAPLRCGSINSQLPNKQPFKGECPLPLAEIIR</sequence>
<dbReference type="Proteomes" id="UP000225277">
    <property type="component" value="Unassembled WGS sequence"/>
</dbReference>
<organism evidence="1 2">
    <name type="scientific">Ramularia collo-cygni</name>
    <dbReference type="NCBI Taxonomy" id="112498"/>
    <lineage>
        <taxon>Eukaryota</taxon>
        <taxon>Fungi</taxon>
        <taxon>Dikarya</taxon>
        <taxon>Ascomycota</taxon>
        <taxon>Pezizomycotina</taxon>
        <taxon>Dothideomycetes</taxon>
        <taxon>Dothideomycetidae</taxon>
        <taxon>Mycosphaerellales</taxon>
        <taxon>Mycosphaerellaceae</taxon>
        <taxon>Ramularia</taxon>
    </lineage>
</organism>
<name>A0A2D3UUP7_9PEZI</name>
<evidence type="ECO:0000313" key="2">
    <source>
        <dbReference type="Proteomes" id="UP000225277"/>
    </source>
</evidence>
<evidence type="ECO:0000313" key="1">
    <source>
        <dbReference type="EMBL" id="CZT18928.1"/>
    </source>
</evidence>
<accession>A0A2D3UUP7</accession>